<organism evidence="4 5">
    <name type="scientific">Pseudooceanicola spongiae</name>
    <dbReference type="NCBI Taxonomy" id="2613965"/>
    <lineage>
        <taxon>Bacteria</taxon>
        <taxon>Pseudomonadati</taxon>
        <taxon>Pseudomonadota</taxon>
        <taxon>Alphaproteobacteria</taxon>
        <taxon>Rhodobacterales</taxon>
        <taxon>Paracoccaceae</taxon>
        <taxon>Pseudooceanicola</taxon>
    </lineage>
</organism>
<dbReference type="Pfam" id="PF02230">
    <property type="entry name" value="Abhydrolase_2"/>
    <property type="match status" value="1"/>
</dbReference>
<dbReference type="Proteomes" id="UP000594118">
    <property type="component" value="Chromosome"/>
</dbReference>
<dbReference type="InterPro" id="IPR029058">
    <property type="entry name" value="AB_hydrolase_fold"/>
</dbReference>
<comment type="similarity">
    <text evidence="1">Belongs to the AB hydrolase superfamily. AB hydrolase 2 family.</text>
</comment>
<evidence type="ECO:0000256" key="2">
    <source>
        <dbReference type="ARBA" id="ARBA00022801"/>
    </source>
</evidence>
<dbReference type="RefSeq" id="WP_193081928.1">
    <property type="nucleotide sequence ID" value="NZ_CP045201.1"/>
</dbReference>
<dbReference type="AlphaFoldDB" id="A0A7L9WH17"/>
<dbReference type="EMBL" id="CP045201">
    <property type="protein sequence ID" value="QOL79645.1"/>
    <property type="molecule type" value="Genomic_DNA"/>
</dbReference>
<dbReference type="KEGG" id="pshq:F3W81_01655"/>
<dbReference type="PANTHER" id="PTHR10655">
    <property type="entry name" value="LYSOPHOSPHOLIPASE-RELATED"/>
    <property type="match status" value="1"/>
</dbReference>
<keyword evidence="2" id="KW-0378">Hydrolase</keyword>
<dbReference type="InterPro" id="IPR050565">
    <property type="entry name" value="LYPA1-2/EST-like"/>
</dbReference>
<evidence type="ECO:0000313" key="4">
    <source>
        <dbReference type="EMBL" id="QOL79645.1"/>
    </source>
</evidence>
<protein>
    <submittedName>
        <fullName evidence="4">Phospholipase</fullName>
    </submittedName>
</protein>
<dbReference type="GO" id="GO:0016787">
    <property type="term" value="F:hydrolase activity"/>
    <property type="evidence" value="ECO:0007669"/>
    <property type="project" value="UniProtKB-KW"/>
</dbReference>
<feature type="domain" description="Phospholipase/carboxylesterase/thioesterase" evidence="3">
    <location>
        <begin position="53"/>
        <end position="217"/>
    </location>
</feature>
<reference evidence="4 5" key="1">
    <citation type="submission" date="2019-10" db="EMBL/GenBank/DDBJ databases">
        <title>Pseudopuniceibacterium sp. HQ09 islated from Antarctica.</title>
        <authorList>
            <person name="Liao L."/>
            <person name="Su S."/>
            <person name="Chen B."/>
            <person name="Yu Y."/>
        </authorList>
    </citation>
    <scope>NUCLEOTIDE SEQUENCE [LARGE SCALE GENOMIC DNA]</scope>
    <source>
        <strain evidence="4 5">HQ09</strain>
    </source>
</reference>
<keyword evidence="5" id="KW-1185">Reference proteome</keyword>
<gene>
    <name evidence="4" type="ORF">F3W81_01655</name>
</gene>
<name>A0A7L9WH17_9RHOB</name>
<dbReference type="Gene3D" id="3.40.50.1820">
    <property type="entry name" value="alpha/beta hydrolase"/>
    <property type="match status" value="1"/>
</dbReference>
<dbReference type="PANTHER" id="PTHR10655:SF17">
    <property type="entry name" value="LYSOPHOSPHOLIPASE-LIKE PROTEIN 1"/>
    <property type="match status" value="1"/>
</dbReference>
<dbReference type="SUPFAM" id="SSF53474">
    <property type="entry name" value="alpha/beta-Hydrolases"/>
    <property type="match status" value="1"/>
</dbReference>
<proteinExistence type="inferred from homology"/>
<evidence type="ECO:0000313" key="5">
    <source>
        <dbReference type="Proteomes" id="UP000594118"/>
    </source>
</evidence>
<sequence length="220" mass="22711">MSPALRWGGAPVARARAGLVVLHGRGGSAGDMLSLAEGLGLPDVAVAAPEAAGRSWWPTSFLAPMNELASWLDGALSAVDAAIDSLQAEGLARSAISLCGFSQGACLALEYAARSGAGLSAVFGFSGALVGTGDAPGAAQEALYGHSPKRFDYAPRIEELVIDMSCHERDPHIPLSRFEESAVILRRLGACVTRRVYPGAGHGILDADITALRAHLNQPA</sequence>
<evidence type="ECO:0000256" key="1">
    <source>
        <dbReference type="ARBA" id="ARBA00006499"/>
    </source>
</evidence>
<dbReference type="InterPro" id="IPR003140">
    <property type="entry name" value="PLipase/COase/thioEstase"/>
</dbReference>
<accession>A0A7L9WH17</accession>
<evidence type="ECO:0000259" key="3">
    <source>
        <dbReference type="Pfam" id="PF02230"/>
    </source>
</evidence>